<evidence type="ECO:0000256" key="6">
    <source>
        <dbReference type="ARBA" id="ARBA00022755"/>
    </source>
</evidence>
<comment type="function">
    <text evidence="10">Catalyzes the ATP- and formate-dependent formylation of 5-aminoimidazole-4-carboxamide-1-beta-d-ribofuranosyl 5'-monophosphate (AICAR) to 5-formaminoimidazole-4-carboxamide-1-beta-d-ribofuranosyl 5'-monophosphate (FAICAR) in the absence of folates.</text>
</comment>
<reference evidence="12 13" key="1">
    <citation type="journal article" date="2018" name="Syst. Appl. Microbiol.">
        <title>A new symbiotic nanoarchaeote (Candidatus Nanoclepta minutus) and its host (Zestosphaera tikiterensis gen. nov., sp. nov.) from a New Zealand hot spring.</title>
        <authorList>
            <person name="St John E."/>
            <person name="Liu Y."/>
            <person name="Podar M."/>
            <person name="Stott M.B."/>
            <person name="Meneghin J."/>
            <person name="Chen Z."/>
            <person name="Lagutin K."/>
            <person name="Mitchell K."/>
            <person name="Reysenbach A.L."/>
        </authorList>
    </citation>
    <scope>NUCLEOTIDE SEQUENCE [LARGE SCALE GENOMIC DNA]</scope>
    <source>
        <strain evidence="12">NZ3</strain>
    </source>
</reference>
<evidence type="ECO:0000256" key="3">
    <source>
        <dbReference type="ARBA" id="ARBA00022598"/>
    </source>
</evidence>
<dbReference type="UniPathway" id="UPA00074">
    <property type="reaction ID" value="UER00134"/>
</dbReference>
<evidence type="ECO:0000256" key="5">
    <source>
        <dbReference type="ARBA" id="ARBA00022741"/>
    </source>
</evidence>
<evidence type="ECO:0000313" key="13">
    <source>
        <dbReference type="Proteomes" id="UP000244093"/>
    </source>
</evidence>
<dbReference type="SUPFAM" id="SSF52440">
    <property type="entry name" value="PreATP-grasp domain"/>
    <property type="match status" value="1"/>
</dbReference>
<feature type="binding site" evidence="10">
    <location>
        <position position="93"/>
    </location>
    <ligand>
        <name>5-amino-1-(5-phospho-beta-D-ribosyl)imidazole-4-carboxamide</name>
        <dbReference type="ChEBI" id="CHEBI:58475"/>
    </ligand>
</feature>
<evidence type="ECO:0000256" key="1">
    <source>
        <dbReference type="ARBA" id="ARBA00001936"/>
    </source>
</evidence>
<evidence type="ECO:0000256" key="9">
    <source>
        <dbReference type="ARBA" id="ARBA00023211"/>
    </source>
</evidence>
<dbReference type="InterPro" id="IPR023656">
    <property type="entry name" value="IMP_biosynth_PurP"/>
</dbReference>
<dbReference type="GO" id="GO:0000287">
    <property type="term" value="F:magnesium ion binding"/>
    <property type="evidence" value="ECO:0007669"/>
    <property type="project" value="InterPro"/>
</dbReference>
<dbReference type="Proteomes" id="UP000244093">
    <property type="component" value="Unassembled WGS sequence"/>
</dbReference>
<comment type="catalytic activity">
    <reaction evidence="10">
        <text>5-amino-1-(5-phospho-beta-D-ribosyl)imidazole-4-carboxamide + formate + ATP = 5-formamido-1-(5-phospho-D-ribosyl)imidazole-4-carboxamide + ADP + phosphate</text>
        <dbReference type="Rhea" id="RHEA:24836"/>
        <dbReference type="ChEBI" id="CHEBI:15740"/>
        <dbReference type="ChEBI" id="CHEBI:30616"/>
        <dbReference type="ChEBI" id="CHEBI:43474"/>
        <dbReference type="ChEBI" id="CHEBI:58467"/>
        <dbReference type="ChEBI" id="CHEBI:58475"/>
        <dbReference type="ChEBI" id="CHEBI:456216"/>
        <dbReference type="EC" id="6.3.4.23"/>
    </reaction>
</comment>
<dbReference type="GO" id="GO:0006189">
    <property type="term" value="P:'de novo' IMP biosynthetic process"/>
    <property type="evidence" value="ECO:0007669"/>
    <property type="project" value="UniProtKB-UniRule"/>
</dbReference>
<evidence type="ECO:0000259" key="11">
    <source>
        <dbReference type="PROSITE" id="PS50975"/>
    </source>
</evidence>
<keyword evidence="8" id="KW-0460">Magnesium</keyword>
<keyword evidence="3 10" id="KW-0436">Ligase</keyword>
<dbReference type="EC" id="6.3.4.23" evidence="10"/>
<feature type="binding site" evidence="10">
    <location>
        <position position="226"/>
    </location>
    <ligand>
        <name>ATP</name>
        <dbReference type="ChEBI" id="CHEBI:30616"/>
    </ligand>
</feature>
<dbReference type="PROSITE" id="PS50975">
    <property type="entry name" value="ATP_GRASP"/>
    <property type="match status" value="1"/>
</dbReference>
<keyword evidence="4" id="KW-0479">Metal-binding</keyword>
<dbReference type="HAMAP" id="MF_01163">
    <property type="entry name" value="IMP_biosynth_PurP"/>
    <property type="match status" value="1"/>
</dbReference>
<dbReference type="PANTHER" id="PTHR38147:SF2">
    <property type="entry name" value="5-FORMAMINOIMIDAZOLE-4-CARBOXAMIDE-1-(BETA)-D-RIBOFURANOSYL 5'-MONOPHOSPHATE SYNTHETASE"/>
    <property type="match status" value="1"/>
</dbReference>
<dbReference type="PIRSF" id="PIRSF004602">
    <property type="entry name" value="ATPgrasp_PurP"/>
    <property type="match status" value="1"/>
</dbReference>
<evidence type="ECO:0000256" key="10">
    <source>
        <dbReference type="HAMAP-Rule" id="MF_01163"/>
    </source>
</evidence>
<evidence type="ECO:0000256" key="2">
    <source>
        <dbReference type="ARBA" id="ARBA00001946"/>
    </source>
</evidence>
<accession>A0A2R7Y946</accession>
<keyword evidence="5 10" id="KW-0547">Nucleotide-binding</keyword>
<organism evidence="12 13">
    <name type="scientific">Zestosphaera tikiterensis</name>
    <dbReference type="NCBI Taxonomy" id="1973259"/>
    <lineage>
        <taxon>Archaea</taxon>
        <taxon>Thermoproteota</taxon>
        <taxon>Thermoprotei</taxon>
        <taxon>Desulfurococcales</taxon>
        <taxon>Desulfurococcaceae</taxon>
        <taxon>Zestosphaera</taxon>
    </lineage>
</organism>
<dbReference type="GO" id="GO:0016879">
    <property type="term" value="F:ligase activity, forming carbon-nitrogen bonds"/>
    <property type="evidence" value="ECO:0007669"/>
    <property type="project" value="UniProtKB-UniRule"/>
</dbReference>
<feature type="binding site" evidence="10">
    <location>
        <position position="254"/>
    </location>
    <ligand>
        <name>5-amino-1-(5-phospho-beta-D-ribosyl)imidazole-4-carboxamide</name>
        <dbReference type="ChEBI" id="CHEBI:58475"/>
    </ligand>
</feature>
<dbReference type="InterPro" id="IPR010672">
    <property type="entry name" value="IMP_biosynth_PurP_N"/>
</dbReference>
<keyword evidence="6 10" id="KW-0658">Purine biosynthesis</keyword>
<evidence type="ECO:0000256" key="7">
    <source>
        <dbReference type="ARBA" id="ARBA00022840"/>
    </source>
</evidence>
<evidence type="ECO:0000256" key="4">
    <source>
        <dbReference type="ARBA" id="ARBA00022723"/>
    </source>
</evidence>
<dbReference type="PANTHER" id="PTHR38147">
    <property type="entry name" value="5-FORMAMINOIMIDAZOLE-4-CARBOXAMIDE-1-(BETA)-D-RIBOFURANOSYL 5'-MONOPHOSPHATE SYNTHETASE-RELATED"/>
    <property type="match status" value="1"/>
</dbReference>
<dbReference type="AlphaFoldDB" id="A0A2R7Y946"/>
<feature type="domain" description="ATP-grasp" evidence="11">
    <location>
        <begin position="127"/>
        <end position="348"/>
    </location>
</feature>
<proteinExistence type="inferred from homology"/>
<dbReference type="InterPro" id="IPR011761">
    <property type="entry name" value="ATP-grasp"/>
</dbReference>
<comment type="cofactor">
    <cofactor evidence="2">
        <name>Mg(2+)</name>
        <dbReference type="ChEBI" id="CHEBI:18420"/>
    </cofactor>
</comment>
<dbReference type="SUPFAM" id="SSF56059">
    <property type="entry name" value="Glutathione synthetase ATP-binding domain-like"/>
    <property type="match status" value="1"/>
</dbReference>
<evidence type="ECO:0000256" key="8">
    <source>
        <dbReference type="ARBA" id="ARBA00022842"/>
    </source>
</evidence>
<dbReference type="Gene3D" id="3.40.50.20">
    <property type="match status" value="1"/>
</dbReference>
<protein>
    <recommendedName>
        <fullName evidence="10">5-formaminoimidazole-4-carboxamide-1-(beta)-D-ribofuranosyl 5'-monophosphate synthetase</fullName>
        <ecNumber evidence="10">6.3.4.23</ecNumber>
    </recommendedName>
    <alternativeName>
        <fullName evidence="10">5-aminoimidazole-4-carboxamide-1-beta-D-ribofuranosyl 5'-monophosphate--formate ligase</fullName>
    </alternativeName>
</protein>
<dbReference type="Pfam" id="PF06973">
    <property type="entry name" value="DUF1297"/>
    <property type="match status" value="1"/>
</dbReference>
<gene>
    <name evidence="10" type="primary">purP</name>
    <name evidence="12" type="ORF">B7O98_01070</name>
</gene>
<comment type="pathway">
    <text evidence="10">Purine metabolism; IMP biosynthesis via de novo pathway; 5-formamido-1-(5-phospho-D-ribosyl)imidazole-4-carboxamide from 5-amino-1-(5-phospho-D-ribosyl)imidazole-4-carboxamide (formate route): step 1/1.</text>
</comment>
<dbReference type="Gene3D" id="3.30.1490.20">
    <property type="entry name" value="ATP-grasp fold, A domain"/>
    <property type="match status" value="1"/>
</dbReference>
<dbReference type="Pfam" id="PF06849">
    <property type="entry name" value="DUF1246"/>
    <property type="match status" value="1"/>
</dbReference>
<evidence type="ECO:0000313" key="12">
    <source>
        <dbReference type="EMBL" id="PUA34033.1"/>
    </source>
</evidence>
<comment type="caution">
    <text evidence="12">The sequence shown here is derived from an EMBL/GenBank/DDBJ whole genome shotgun (WGS) entry which is preliminary data.</text>
</comment>
<keyword evidence="7 10" id="KW-0067">ATP-binding</keyword>
<name>A0A2R7Y946_9CREN</name>
<dbReference type="GO" id="GO:0005524">
    <property type="term" value="F:ATP binding"/>
    <property type="evidence" value="ECO:0007669"/>
    <property type="project" value="UniProtKB-UniRule"/>
</dbReference>
<dbReference type="EMBL" id="NBVN01000001">
    <property type="protein sequence ID" value="PUA34033.1"/>
    <property type="molecule type" value="Genomic_DNA"/>
</dbReference>
<comment type="cofactor">
    <cofactor evidence="1">
        <name>Mn(2+)</name>
        <dbReference type="ChEBI" id="CHEBI:29035"/>
    </cofactor>
</comment>
<dbReference type="InterPro" id="IPR013815">
    <property type="entry name" value="ATP_grasp_subdomain_1"/>
</dbReference>
<dbReference type="Gene3D" id="3.30.470.20">
    <property type="entry name" value="ATP-grasp fold, B domain"/>
    <property type="match status" value="1"/>
</dbReference>
<feature type="binding site" evidence="10">
    <location>
        <position position="25"/>
    </location>
    <ligand>
        <name>5-amino-1-(5-phospho-beta-D-ribosyl)imidazole-4-carboxamide</name>
        <dbReference type="ChEBI" id="CHEBI:58475"/>
    </ligand>
</feature>
<dbReference type="InterPro" id="IPR016185">
    <property type="entry name" value="PreATP-grasp_dom_sf"/>
</dbReference>
<dbReference type="InterPro" id="IPR009720">
    <property type="entry name" value="IMP_biosynth_PurP_C"/>
</dbReference>
<keyword evidence="9" id="KW-0464">Manganese</keyword>
<sequence length="357" mass="40057">MGFNVGTLLKDYDVGKLSIATLASHSALQIVHGAKLEGFKTTLIAKRDRLPFYRGFNHLVDEYVVVDEWSDICSQDVVRKLKELNSVIVPHGSYVEYVGIECAENIPIPIFGLRTLFKVEANQKLKMELLSKAGIPIPKTYSLDEAIDKLVIVKLAGAKGGKDYFIAKDKEVITYKLSKLVEQGTIRNFNEALIQEYVLGVTAYYHYFYSPTLNRLEILGADIRYESDIDGLKRLPPNTYLEVGAEPTFTVVGNIPLVLRESLLPKILDYGEKFVKTTKEELPPGVIGPFCLESIITKDAEIIVFEFSGRIVAGTNLYINGSPYSYLYWNEPMSVGRRIAREIKTAIDKGMLEKVLT</sequence>
<comment type="similarity">
    <text evidence="10">Belongs to the phosphohexose mutase family.</text>
</comment>